<organism evidence="3 4">
    <name type="scientific">Trypanosoma cruzi</name>
    <dbReference type="NCBI Taxonomy" id="5693"/>
    <lineage>
        <taxon>Eukaryota</taxon>
        <taxon>Discoba</taxon>
        <taxon>Euglenozoa</taxon>
        <taxon>Kinetoplastea</taxon>
        <taxon>Metakinetoplastina</taxon>
        <taxon>Trypanosomatida</taxon>
        <taxon>Trypanosomatidae</taxon>
        <taxon>Trypanosoma</taxon>
        <taxon>Schizotrypanum</taxon>
    </lineage>
</organism>
<dbReference type="PANTHER" id="PTHR22876">
    <property type="entry name" value="ZGC:101016"/>
    <property type="match status" value="1"/>
</dbReference>
<keyword evidence="2" id="KW-1133">Transmembrane helix</keyword>
<dbReference type="AlphaFoldDB" id="A0A7J6XUS3"/>
<dbReference type="PANTHER" id="PTHR22876:SF5">
    <property type="entry name" value="CHROMOSOME 9 OPEN READING FRAME 85"/>
    <property type="match status" value="1"/>
</dbReference>
<feature type="compositionally biased region" description="Acidic residues" evidence="1">
    <location>
        <begin position="283"/>
        <end position="294"/>
    </location>
</feature>
<dbReference type="InterPro" id="IPR019351">
    <property type="entry name" value="DUF2039"/>
</dbReference>
<gene>
    <name evidence="3" type="ORF">ECC02_008784</name>
</gene>
<feature type="compositionally biased region" description="Basic and acidic residues" evidence="1">
    <location>
        <begin position="273"/>
        <end position="282"/>
    </location>
</feature>
<keyword evidence="2" id="KW-0812">Transmembrane</keyword>
<proteinExistence type="predicted"/>
<dbReference type="EMBL" id="JABDHM010000101">
    <property type="protein sequence ID" value="KAF5218284.1"/>
    <property type="molecule type" value="Genomic_DNA"/>
</dbReference>
<protein>
    <submittedName>
        <fullName evidence="3">Uncharacterized protein</fullName>
    </submittedName>
</protein>
<reference evidence="3 4" key="1">
    <citation type="journal article" date="2019" name="Genome Biol. Evol.">
        <title>Nanopore Sequencing Significantly Improves Genome Assembly of the Protozoan Parasite Trypanosoma cruzi.</title>
        <authorList>
            <person name="Diaz-Viraque F."/>
            <person name="Pita S."/>
            <person name="Greif G."/>
            <person name="de Souza R.C.M."/>
            <person name="Iraola G."/>
            <person name="Robello C."/>
        </authorList>
    </citation>
    <scope>NUCLEOTIDE SEQUENCE [LARGE SCALE GENOMIC DNA]</scope>
    <source>
        <strain evidence="3 4">Berenice</strain>
    </source>
</reference>
<feature type="region of interest" description="Disordered" evidence="1">
    <location>
        <begin position="194"/>
        <end position="215"/>
    </location>
</feature>
<dbReference type="Proteomes" id="UP000583944">
    <property type="component" value="Unassembled WGS sequence"/>
</dbReference>
<evidence type="ECO:0000313" key="3">
    <source>
        <dbReference type="EMBL" id="KAF5218284.1"/>
    </source>
</evidence>
<name>A0A7J6XUS3_TRYCR</name>
<feature type="region of interest" description="Disordered" evidence="1">
    <location>
        <begin position="273"/>
        <end position="294"/>
    </location>
</feature>
<evidence type="ECO:0000256" key="2">
    <source>
        <dbReference type="SAM" id="Phobius"/>
    </source>
</evidence>
<dbReference type="VEuPathDB" id="TriTrypDB:BCY84_19167"/>
<evidence type="ECO:0000256" key="1">
    <source>
        <dbReference type="SAM" id="MobiDB-lite"/>
    </source>
</evidence>
<feature type="transmembrane region" description="Helical" evidence="2">
    <location>
        <begin position="12"/>
        <end position="32"/>
    </location>
</feature>
<dbReference type="Pfam" id="PF10217">
    <property type="entry name" value="DUF2039"/>
    <property type="match status" value="1"/>
</dbReference>
<accession>A0A7J6XUS3</accession>
<sequence length="294" mass="33857">MINCLSYNWMALLTPANIAFIFIPHPVISVFFSPFLNRERGSEFCSPPFFQVRQKLVGLEGMPSKRLVRHGARGSQQVHMNKVKFDPYRFKVNDQKLPPVVLAFMTSLCCRRCCDILQWKVDYGKYIPLERQRKCNCCQERTVTIAYHHICQRCATERARCAKCQKPPTLGNSMTGTENRGDDTNAEGNANADIREQEEEEEEDEAAEAMSAGMPKGELSGKYVFVDQEDSDEEFWPLRGLDIRQLKQRKKELARLQEKDRVCRLRERERRTVLRGALRDPGADEGADDSDEEI</sequence>
<feature type="compositionally biased region" description="Acidic residues" evidence="1">
    <location>
        <begin position="196"/>
        <end position="207"/>
    </location>
</feature>
<comment type="caution">
    <text evidence="3">The sequence shown here is derived from an EMBL/GenBank/DDBJ whole genome shotgun (WGS) entry which is preliminary data.</text>
</comment>
<dbReference type="VEuPathDB" id="TriTrypDB:ECC02_008784"/>
<evidence type="ECO:0000313" key="4">
    <source>
        <dbReference type="Proteomes" id="UP000583944"/>
    </source>
</evidence>
<keyword evidence="2" id="KW-0472">Membrane</keyword>